<evidence type="ECO:0008006" key="2">
    <source>
        <dbReference type="Google" id="ProtNLM"/>
    </source>
</evidence>
<evidence type="ECO:0000313" key="1">
    <source>
        <dbReference type="EMBL" id="GAH35773.1"/>
    </source>
</evidence>
<dbReference type="Gene3D" id="3.40.50.1240">
    <property type="entry name" value="Phosphoglycerate mutase-like"/>
    <property type="match status" value="1"/>
</dbReference>
<dbReference type="PIRSF" id="PIRSF000709">
    <property type="entry name" value="6PFK_2-Ptase"/>
    <property type="match status" value="1"/>
</dbReference>
<dbReference type="GO" id="GO:0006003">
    <property type="term" value="P:fructose 2,6-bisphosphate metabolic process"/>
    <property type="evidence" value="ECO:0007669"/>
    <property type="project" value="InterPro"/>
</dbReference>
<dbReference type="AlphaFoldDB" id="X1GRY0"/>
<dbReference type="InterPro" id="IPR003094">
    <property type="entry name" value="6Pfruct_kin"/>
</dbReference>
<dbReference type="Pfam" id="PF00300">
    <property type="entry name" value="His_Phos_1"/>
    <property type="match status" value="1"/>
</dbReference>
<dbReference type="GO" id="GO:0003873">
    <property type="term" value="F:6-phosphofructo-2-kinase activity"/>
    <property type="evidence" value="ECO:0007669"/>
    <property type="project" value="TreeGrafter"/>
</dbReference>
<comment type="caution">
    <text evidence="1">The sequence shown here is derived from an EMBL/GenBank/DDBJ whole genome shotgun (WGS) entry which is preliminary data.</text>
</comment>
<dbReference type="InterPro" id="IPR013078">
    <property type="entry name" value="His_Pase_superF_clade-1"/>
</dbReference>
<dbReference type="GO" id="GO:0005829">
    <property type="term" value="C:cytosol"/>
    <property type="evidence" value="ECO:0007669"/>
    <property type="project" value="TreeGrafter"/>
</dbReference>
<gene>
    <name evidence="1" type="ORF">S03H2_18049</name>
</gene>
<dbReference type="GO" id="GO:0005524">
    <property type="term" value="F:ATP binding"/>
    <property type="evidence" value="ECO:0007669"/>
    <property type="project" value="InterPro"/>
</dbReference>
<dbReference type="CDD" id="cd07067">
    <property type="entry name" value="HP_PGM_like"/>
    <property type="match status" value="1"/>
</dbReference>
<dbReference type="InterPro" id="IPR029033">
    <property type="entry name" value="His_PPase_superfam"/>
</dbReference>
<dbReference type="EMBL" id="BARU01009341">
    <property type="protein sequence ID" value="GAH35773.1"/>
    <property type="molecule type" value="Genomic_DNA"/>
</dbReference>
<sequence>MIVGRIRNGPSPIQRTIQTAEIINNFLEKTIEIEEKLKEIKMGPWEGLSEIEVEGKFKNEWKIWITKPSRLKLDGRESLRELQLRALKAIKKITNFSDYSRILAVTHVALIRVLIIYYNNLSMDDYRKIDVPNSAVYLLDNKAQMQKIVRVL</sequence>
<reference evidence="1" key="1">
    <citation type="journal article" date="2014" name="Front. Microbiol.">
        <title>High frequency of phylogenetically diverse reductive dehalogenase-homologous genes in deep subseafloor sedimentary metagenomes.</title>
        <authorList>
            <person name="Kawai M."/>
            <person name="Futagami T."/>
            <person name="Toyoda A."/>
            <person name="Takaki Y."/>
            <person name="Nishi S."/>
            <person name="Hori S."/>
            <person name="Arai W."/>
            <person name="Tsubouchi T."/>
            <person name="Morono Y."/>
            <person name="Uchiyama I."/>
            <person name="Ito T."/>
            <person name="Fujiyama A."/>
            <person name="Inagaki F."/>
            <person name="Takami H."/>
        </authorList>
    </citation>
    <scope>NUCLEOTIDE SEQUENCE</scope>
    <source>
        <strain evidence="1">Expedition CK06-06</strain>
    </source>
</reference>
<proteinExistence type="predicted"/>
<dbReference type="PANTHER" id="PTHR10606">
    <property type="entry name" value="6-PHOSPHOFRUCTO-2-KINASE/FRUCTOSE-2,6-BISPHOSPHATASE"/>
    <property type="match status" value="1"/>
</dbReference>
<protein>
    <recommendedName>
        <fullName evidence="2">Phosphoglycerate mutase</fullName>
    </recommendedName>
</protein>
<name>X1GRY0_9ZZZZ</name>
<dbReference type="SUPFAM" id="SSF53254">
    <property type="entry name" value="Phosphoglycerate mutase-like"/>
    <property type="match status" value="1"/>
</dbReference>
<organism evidence="1">
    <name type="scientific">marine sediment metagenome</name>
    <dbReference type="NCBI Taxonomy" id="412755"/>
    <lineage>
        <taxon>unclassified sequences</taxon>
        <taxon>metagenomes</taxon>
        <taxon>ecological metagenomes</taxon>
    </lineage>
</organism>
<accession>X1GRY0</accession>